<dbReference type="EC" id="1.3.1.106" evidence="4"/>
<evidence type="ECO:0000256" key="1">
    <source>
        <dbReference type="ARBA" id="ARBA00004953"/>
    </source>
</evidence>
<dbReference type="PANTHER" id="PTHR36925">
    <property type="entry name" value="COBALT-PRECORRIN-6A REDUCTASE"/>
    <property type="match status" value="1"/>
</dbReference>
<dbReference type="Pfam" id="PF02571">
    <property type="entry name" value="CbiJ"/>
    <property type="match status" value="1"/>
</dbReference>
<dbReference type="NCBIfam" id="TIGR00715">
    <property type="entry name" value="precor6x_red"/>
    <property type="match status" value="1"/>
</dbReference>
<sequence length="246" mass="26929">MVSLLILGGTQEAAELARRLTRDTDWRIITSLAGRTRHPATLPGEVRIGGFGGSSGLAEYLRQERIDLVLDATHPFAQKMPGHAERAATLAGVLRIKLLRPAWVPQAEDRWIPVPGLEEAAEALPVSSRTFLTTGRQELAPFTGRSDVHFVVRLVDRPEDPLPLVQYEVITQRGPFRTDEETGLLTEHRIDCLVSKNSGGSASYAKIEAARNLGLPVVMVERPPIPPGALANSVEEALDWIGEIIR</sequence>
<keyword evidence="2" id="KW-0169">Cobalamin biosynthesis</keyword>
<dbReference type="PANTHER" id="PTHR36925:SF1">
    <property type="entry name" value="COBALT-PRECORRIN-6A REDUCTASE"/>
    <property type="match status" value="1"/>
</dbReference>
<dbReference type="NCBIfam" id="NF005968">
    <property type="entry name" value="PRK08057.1-2"/>
    <property type="match status" value="1"/>
</dbReference>
<dbReference type="EMBL" id="JBHSCW010000003">
    <property type="protein sequence ID" value="MFC4351061.1"/>
    <property type="molecule type" value="Genomic_DNA"/>
</dbReference>
<dbReference type="InterPro" id="IPR003723">
    <property type="entry name" value="Precorrin-6x_reduct"/>
</dbReference>
<gene>
    <name evidence="4" type="ORF">ACFOW6_05840</name>
</gene>
<evidence type="ECO:0000256" key="2">
    <source>
        <dbReference type="ARBA" id="ARBA00022573"/>
    </source>
</evidence>
<dbReference type="Proteomes" id="UP001595799">
    <property type="component" value="Unassembled WGS sequence"/>
</dbReference>
<reference evidence="5" key="1">
    <citation type="journal article" date="2019" name="Int. J. Syst. Evol. Microbiol.">
        <title>The Global Catalogue of Microorganisms (GCM) 10K type strain sequencing project: providing services to taxonomists for standard genome sequencing and annotation.</title>
        <authorList>
            <consortium name="The Broad Institute Genomics Platform"/>
            <consortium name="The Broad Institute Genome Sequencing Center for Infectious Disease"/>
            <person name="Wu L."/>
            <person name="Ma J."/>
        </authorList>
    </citation>
    <scope>NUCLEOTIDE SEQUENCE [LARGE SCALE GENOMIC DNA]</scope>
    <source>
        <strain evidence="5">CECT 8472</strain>
    </source>
</reference>
<name>A0ABV8UK79_9PROT</name>
<dbReference type="RefSeq" id="WP_382421403.1">
    <property type="nucleotide sequence ID" value="NZ_JBHSCW010000003.1"/>
</dbReference>
<accession>A0ABV8UK79</accession>
<keyword evidence="3 4" id="KW-0560">Oxidoreductase</keyword>
<evidence type="ECO:0000313" key="5">
    <source>
        <dbReference type="Proteomes" id="UP001595799"/>
    </source>
</evidence>
<keyword evidence="5" id="KW-1185">Reference proteome</keyword>
<comment type="pathway">
    <text evidence="1">Cofactor biosynthesis; adenosylcobalamin biosynthesis.</text>
</comment>
<dbReference type="GO" id="GO:0016491">
    <property type="term" value="F:oxidoreductase activity"/>
    <property type="evidence" value="ECO:0007669"/>
    <property type="project" value="UniProtKB-KW"/>
</dbReference>
<protein>
    <submittedName>
        <fullName evidence="4">Cobalt-precorrin-6A reductase</fullName>
        <ecNumber evidence="4">1.3.1.106</ecNumber>
    </submittedName>
</protein>
<evidence type="ECO:0000313" key="4">
    <source>
        <dbReference type="EMBL" id="MFC4351061.1"/>
    </source>
</evidence>
<proteinExistence type="predicted"/>
<dbReference type="PROSITE" id="PS51014">
    <property type="entry name" value="COBK_CBIJ"/>
    <property type="match status" value="1"/>
</dbReference>
<evidence type="ECO:0000256" key="3">
    <source>
        <dbReference type="ARBA" id="ARBA00023002"/>
    </source>
</evidence>
<organism evidence="4 5">
    <name type="scientific">Fodinicurvata halophila</name>
    <dbReference type="NCBI Taxonomy" id="1419723"/>
    <lineage>
        <taxon>Bacteria</taxon>
        <taxon>Pseudomonadati</taxon>
        <taxon>Pseudomonadota</taxon>
        <taxon>Alphaproteobacteria</taxon>
        <taxon>Rhodospirillales</taxon>
        <taxon>Rhodovibrionaceae</taxon>
        <taxon>Fodinicurvata</taxon>
    </lineage>
</organism>
<comment type="caution">
    <text evidence="4">The sequence shown here is derived from an EMBL/GenBank/DDBJ whole genome shotgun (WGS) entry which is preliminary data.</text>
</comment>